<feature type="binding site" evidence="15">
    <location>
        <position position="463"/>
    </location>
    <ligand>
        <name>Mg(2+)</name>
        <dbReference type="ChEBI" id="CHEBI:18420"/>
        <note>shared with alpha subunit</note>
    </ligand>
</feature>
<dbReference type="GO" id="GO:0006432">
    <property type="term" value="P:phenylalanyl-tRNA aminoacylation"/>
    <property type="evidence" value="ECO:0007669"/>
    <property type="project" value="UniProtKB-UniRule"/>
</dbReference>
<dbReference type="SMART" id="SM00896">
    <property type="entry name" value="FDX-ACB"/>
    <property type="match status" value="1"/>
</dbReference>
<dbReference type="SUPFAM" id="SSF54991">
    <property type="entry name" value="Anticodon-binding domain of PheRS"/>
    <property type="match status" value="1"/>
</dbReference>
<comment type="catalytic activity">
    <reaction evidence="14 15">
        <text>tRNA(Phe) + L-phenylalanine + ATP = L-phenylalanyl-tRNA(Phe) + AMP + diphosphate + H(+)</text>
        <dbReference type="Rhea" id="RHEA:19413"/>
        <dbReference type="Rhea" id="RHEA-COMP:9668"/>
        <dbReference type="Rhea" id="RHEA-COMP:9699"/>
        <dbReference type="ChEBI" id="CHEBI:15378"/>
        <dbReference type="ChEBI" id="CHEBI:30616"/>
        <dbReference type="ChEBI" id="CHEBI:33019"/>
        <dbReference type="ChEBI" id="CHEBI:58095"/>
        <dbReference type="ChEBI" id="CHEBI:78442"/>
        <dbReference type="ChEBI" id="CHEBI:78531"/>
        <dbReference type="ChEBI" id="CHEBI:456215"/>
        <dbReference type="EC" id="6.1.1.20"/>
    </reaction>
</comment>
<dbReference type="InterPro" id="IPR012340">
    <property type="entry name" value="NA-bd_OB-fold"/>
</dbReference>
<dbReference type="Pfam" id="PF17759">
    <property type="entry name" value="tRNA_synthFbeta"/>
    <property type="match status" value="1"/>
</dbReference>
<dbReference type="InterPro" id="IPR045060">
    <property type="entry name" value="Phe-tRNA-ligase_IIc_bsu"/>
</dbReference>
<evidence type="ECO:0000313" key="20">
    <source>
        <dbReference type="EMBL" id="TDQ50557.1"/>
    </source>
</evidence>
<dbReference type="NCBIfam" id="NF045760">
    <property type="entry name" value="YtpR"/>
    <property type="match status" value="1"/>
</dbReference>
<keyword evidence="12 15" id="KW-0648">Protein biosynthesis</keyword>
<feature type="domain" description="TRNA-binding" evidence="17">
    <location>
        <begin position="39"/>
        <end position="147"/>
    </location>
</feature>
<dbReference type="Proteomes" id="UP000295375">
    <property type="component" value="Unassembled WGS sequence"/>
</dbReference>
<name>A0A4V3D865_9GAMM</name>
<dbReference type="SMART" id="SM00874">
    <property type="entry name" value="B5"/>
    <property type="match status" value="1"/>
</dbReference>
<dbReference type="Pfam" id="PF01588">
    <property type="entry name" value="tRNA_bind"/>
    <property type="match status" value="1"/>
</dbReference>
<dbReference type="GO" id="GO:0000049">
    <property type="term" value="F:tRNA binding"/>
    <property type="evidence" value="ECO:0007669"/>
    <property type="project" value="UniProtKB-UniRule"/>
</dbReference>
<dbReference type="EC" id="6.1.1.20" evidence="15"/>
<feature type="domain" description="FDX-ACB" evidence="18">
    <location>
        <begin position="696"/>
        <end position="789"/>
    </location>
</feature>
<dbReference type="GO" id="GO:0004826">
    <property type="term" value="F:phenylalanine-tRNA ligase activity"/>
    <property type="evidence" value="ECO:0007669"/>
    <property type="project" value="UniProtKB-UniRule"/>
</dbReference>
<feature type="binding site" evidence="15">
    <location>
        <position position="459"/>
    </location>
    <ligand>
        <name>Mg(2+)</name>
        <dbReference type="ChEBI" id="CHEBI:18420"/>
        <note>shared with alpha subunit</note>
    </ligand>
</feature>
<dbReference type="SUPFAM" id="SSF55681">
    <property type="entry name" value="Class II aaRS and biotin synthetases"/>
    <property type="match status" value="1"/>
</dbReference>
<dbReference type="NCBIfam" id="TIGR00472">
    <property type="entry name" value="pheT_bact"/>
    <property type="match status" value="1"/>
</dbReference>
<keyword evidence="21" id="KW-1185">Reference proteome</keyword>
<keyword evidence="9 15" id="KW-0067">ATP-binding</keyword>
<comment type="cofactor">
    <cofactor evidence="15">
        <name>Mg(2+)</name>
        <dbReference type="ChEBI" id="CHEBI:18420"/>
    </cofactor>
    <text evidence="15">Binds 2 magnesium ions per tetramer.</text>
</comment>
<evidence type="ECO:0000256" key="3">
    <source>
        <dbReference type="ARBA" id="ARBA00011209"/>
    </source>
</evidence>
<dbReference type="InterPro" id="IPR009061">
    <property type="entry name" value="DNA-bd_dom_put_sf"/>
</dbReference>
<feature type="binding site" evidence="15">
    <location>
        <position position="462"/>
    </location>
    <ligand>
        <name>Mg(2+)</name>
        <dbReference type="ChEBI" id="CHEBI:18420"/>
        <note>shared with alpha subunit</note>
    </ligand>
</feature>
<dbReference type="InterPro" id="IPR045864">
    <property type="entry name" value="aa-tRNA-synth_II/BPL/LPL"/>
</dbReference>
<dbReference type="InterPro" id="IPR005121">
    <property type="entry name" value="Fdx_antiC-bd"/>
</dbReference>
<evidence type="ECO:0000256" key="15">
    <source>
        <dbReference type="HAMAP-Rule" id="MF_00283"/>
    </source>
</evidence>
<keyword evidence="7 15" id="KW-0479">Metal-binding</keyword>
<dbReference type="CDD" id="cd00769">
    <property type="entry name" value="PheRS_beta_core"/>
    <property type="match status" value="1"/>
</dbReference>
<protein>
    <recommendedName>
        <fullName evidence="15">Phenylalanine--tRNA ligase beta subunit</fullName>
        <ecNumber evidence="15">6.1.1.20</ecNumber>
    </recommendedName>
    <alternativeName>
        <fullName evidence="15">Phenylalanyl-tRNA synthetase beta subunit</fullName>
        <shortName evidence="15">PheRS</shortName>
    </alternativeName>
</protein>
<dbReference type="Gene3D" id="3.50.40.10">
    <property type="entry name" value="Phenylalanyl-trna Synthetase, Chain B, domain 3"/>
    <property type="match status" value="1"/>
</dbReference>
<evidence type="ECO:0000259" key="17">
    <source>
        <dbReference type="PROSITE" id="PS50886"/>
    </source>
</evidence>
<keyword evidence="11 16" id="KW-0694">RNA-binding</keyword>
<accession>A0A4V3D865</accession>
<dbReference type="InterPro" id="IPR005147">
    <property type="entry name" value="tRNA_synthase_B5-dom"/>
</dbReference>
<evidence type="ECO:0000256" key="12">
    <source>
        <dbReference type="ARBA" id="ARBA00022917"/>
    </source>
</evidence>
<dbReference type="InterPro" id="IPR036690">
    <property type="entry name" value="Fdx_antiC-bd_sf"/>
</dbReference>
<evidence type="ECO:0000313" key="21">
    <source>
        <dbReference type="Proteomes" id="UP000295375"/>
    </source>
</evidence>
<dbReference type="HAMAP" id="MF_00283">
    <property type="entry name" value="Phe_tRNA_synth_beta1"/>
    <property type="match status" value="1"/>
</dbReference>
<comment type="similarity">
    <text evidence="2 15">Belongs to the phenylalanyl-tRNA synthetase beta subunit family. Type 1 subfamily.</text>
</comment>
<comment type="subcellular location">
    <subcellularLocation>
        <location evidence="1 15">Cytoplasm</location>
    </subcellularLocation>
</comment>
<dbReference type="GO" id="GO:0000287">
    <property type="term" value="F:magnesium ion binding"/>
    <property type="evidence" value="ECO:0007669"/>
    <property type="project" value="UniProtKB-UniRule"/>
</dbReference>
<comment type="subunit">
    <text evidence="3 15">Tetramer of two alpha and two beta subunits.</text>
</comment>
<dbReference type="InterPro" id="IPR002547">
    <property type="entry name" value="tRNA-bd_dom"/>
</dbReference>
<dbReference type="FunFam" id="3.30.930.10:FF:000022">
    <property type="entry name" value="Phenylalanine--tRNA ligase beta subunit"/>
    <property type="match status" value="1"/>
</dbReference>
<dbReference type="PROSITE" id="PS51447">
    <property type="entry name" value="FDX_ACB"/>
    <property type="match status" value="1"/>
</dbReference>
<evidence type="ECO:0000256" key="5">
    <source>
        <dbReference type="ARBA" id="ARBA00022555"/>
    </source>
</evidence>
<sequence length="790" mass="86152">MKISEKWLREWVNPNISRDELCKQLTMAGLEIEGIELLGEGLSNIVVAEVISAEQHPDADKLRVAQVNVGNETLQIVCGASNCRSGIKIPAALVGASLPGGLNIKKAKLRGVESNGMLCSAKELGMAEESDGILELPSDAQVGTPIVDFFKLNDAVLEINLTPNRGDCLGVIGVARELAVLNKMPFTLPAIVESLATINDKPSIELLAPEACPRYCGRIVKGINPNAETPLWMVEKLRRGGIESISLPVDITNFVLLELGHPMHAFDLREIKGGIRVRMASEGEKLTLLDGREVSLTADTLLIADHEKPVAIGGVMGGEHSGIADDTTDVLLEAAFFTPHLIAGKARQYGLHTDASHRYERGVDPTLQRRAIERATELLLQLAGGQAGPVVDAVSETYLPKTASIHLRRARIPRLLGFSLPDVEVEGMLTRLGLQLSPTAEGWQCQVPAHRFDISIEADLIEELIRIHGYHHLSVTTPHGDMAMARVPEHVVGDNAMRDLLVDRGYQEVVTFTFVEPNLMRELEPGLEPLPLINPITPEMAVMRTSLWAGLLSTAKHNLNRQVDRLAMFEIGLRFVQEKGELNQQKMIAGLLHGPRQPMQWNHGREPFDFFDLKGDIEALLSLGGSRQVEFRAAVHHALHPGQSAAVFVNGKLAGHLGALHPERVKALDLEGDFFVFELIVDVISDGVLPRYKELSKFPSVARDLAVVVEESISAAHLQTVIREAAGEALEDLKVFDIYRGKGIDSGRKSVALGLTLRHPSRTLTDSDVHALMAAVVGSLQTHCGAQLRE</sequence>
<keyword evidence="4 15" id="KW-0963">Cytoplasm</keyword>
<keyword evidence="6 15" id="KW-0436">Ligase</keyword>
<feature type="domain" description="B5" evidence="19">
    <location>
        <begin position="400"/>
        <end position="475"/>
    </location>
</feature>
<dbReference type="GO" id="GO:0009328">
    <property type="term" value="C:phenylalanine-tRNA ligase complex"/>
    <property type="evidence" value="ECO:0007669"/>
    <property type="project" value="TreeGrafter"/>
</dbReference>
<evidence type="ECO:0000256" key="1">
    <source>
        <dbReference type="ARBA" id="ARBA00004496"/>
    </source>
</evidence>
<dbReference type="FunFam" id="3.30.70.380:FF:000001">
    <property type="entry name" value="Phenylalanine--tRNA ligase beta subunit"/>
    <property type="match status" value="1"/>
</dbReference>
<evidence type="ECO:0000256" key="11">
    <source>
        <dbReference type="ARBA" id="ARBA00022884"/>
    </source>
</evidence>
<dbReference type="SMART" id="SM00873">
    <property type="entry name" value="B3_4"/>
    <property type="match status" value="1"/>
</dbReference>
<dbReference type="Pfam" id="PF03484">
    <property type="entry name" value="B5"/>
    <property type="match status" value="1"/>
</dbReference>
<dbReference type="Pfam" id="PF03147">
    <property type="entry name" value="FDX-ACB"/>
    <property type="match status" value="1"/>
</dbReference>
<keyword evidence="8 15" id="KW-0547">Nucleotide-binding</keyword>
<evidence type="ECO:0000259" key="19">
    <source>
        <dbReference type="PROSITE" id="PS51483"/>
    </source>
</evidence>
<dbReference type="AlphaFoldDB" id="A0A4V3D865"/>
<keyword evidence="10 15" id="KW-0460">Magnesium</keyword>
<evidence type="ECO:0000256" key="16">
    <source>
        <dbReference type="PROSITE-ProRule" id="PRU00209"/>
    </source>
</evidence>
<dbReference type="Gene3D" id="3.30.70.380">
    <property type="entry name" value="Ferrodoxin-fold anticodon-binding domain"/>
    <property type="match status" value="1"/>
</dbReference>
<feature type="binding site" evidence="15">
    <location>
        <position position="453"/>
    </location>
    <ligand>
        <name>Mg(2+)</name>
        <dbReference type="ChEBI" id="CHEBI:18420"/>
        <note>shared with alpha subunit</note>
    </ligand>
</feature>
<evidence type="ECO:0000256" key="8">
    <source>
        <dbReference type="ARBA" id="ARBA00022741"/>
    </source>
</evidence>
<keyword evidence="13 15" id="KW-0030">Aminoacyl-tRNA synthetase</keyword>
<comment type="caution">
    <text evidence="20">The sequence shown here is derived from an EMBL/GenBank/DDBJ whole genome shotgun (WGS) entry which is preliminary data.</text>
</comment>
<gene>
    <name evidence="15" type="primary">pheT</name>
    <name evidence="20" type="ORF">EV696_102239</name>
</gene>
<dbReference type="OrthoDB" id="9805455at2"/>
<dbReference type="InterPro" id="IPR004532">
    <property type="entry name" value="Phe-tRNA-ligase_IIc_bsu_bact"/>
</dbReference>
<evidence type="ECO:0000256" key="6">
    <source>
        <dbReference type="ARBA" id="ARBA00022598"/>
    </source>
</evidence>
<evidence type="ECO:0000256" key="7">
    <source>
        <dbReference type="ARBA" id="ARBA00022723"/>
    </source>
</evidence>
<evidence type="ECO:0000256" key="13">
    <source>
        <dbReference type="ARBA" id="ARBA00023146"/>
    </source>
</evidence>
<dbReference type="PANTHER" id="PTHR10947">
    <property type="entry name" value="PHENYLALANYL-TRNA SYNTHETASE BETA CHAIN AND LEUCINE-RICH REPEAT-CONTAINING PROTEIN 47"/>
    <property type="match status" value="1"/>
</dbReference>
<dbReference type="Gene3D" id="2.40.50.140">
    <property type="entry name" value="Nucleic acid-binding proteins"/>
    <property type="match status" value="1"/>
</dbReference>
<evidence type="ECO:0000256" key="9">
    <source>
        <dbReference type="ARBA" id="ARBA00022840"/>
    </source>
</evidence>
<keyword evidence="5 16" id="KW-0820">tRNA-binding</keyword>
<dbReference type="InterPro" id="IPR041616">
    <property type="entry name" value="PheRS_beta_core"/>
</dbReference>
<dbReference type="CDD" id="cd02796">
    <property type="entry name" value="tRNA_bind_bactPheRS"/>
    <property type="match status" value="1"/>
</dbReference>
<organism evidence="20 21">
    <name type="scientific">Permianibacter aggregans</name>
    <dbReference type="NCBI Taxonomy" id="1510150"/>
    <lineage>
        <taxon>Bacteria</taxon>
        <taxon>Pseudomonadati</taxon>
        <taxon>Pseudomonadota</taxon>
        <taxon>Gammaproteobacteria</taxon>
        <taxon>Pseudomonadales</taxon>
        <taxon>Pseudomonadaceae</taxon>
        <taxon>Permianibacter</taxon>
    </lineage>
</organism>
<dbReference type="RefSeq" id="WP_133587818.1">
    <property type="nucleotide sequence ID" value="NZ_CP037953.1"/>
</dbReference>
<dbReference type="InterPro" id="IPR020825">
    <property type="entry name" value="Phe-tRNA_synthase-like_B3/B4"/>
</dbReference>
<dbReference type="SUPFAM" id="SSF56037">
    <property type="entry name" value="PheT/TilS domain"/>
    <property type="match status" value="1"/>
</dbReference>
<dbReference type="EMBL" id="SNYM01000002">
    <property type="protein sequence ID" value="TDQ50557.1"/>
    <property type="molecule type" value="Genomic_DNA"/>
</dbReference>
<dbReference type="Gene3D" id="3.30.930.10">
    <property type="entry name" value="Bira Bifunctional Protein, Domain 2"/>
    <property type="match status" value="1"/>
</dbReference>
<dbReference type="InterPro" id="IPR033714">
    <property type="entry name" value="tRNA_bind_bactPheRS"/>
</dbReference>
<dbReference type="PROSITE" id="PS50886">
    <property type="entry name" value="TRBD"/>
    <property type="match status" value="1"/>
</dbReference>
<dbReference type="PROSITE" id="PS51483">
    <property type="entry name" value="B5"/>
    <property type="match status" value="1"/>
</dbReference>
<evidence type="ECO:0000256" key="4">
    <source>
        <dbReference type="ARBA" id="ARBA00022490"/>
    </source>
</evidence>
<dbReference type="SUPFAM" id="SSF46955">
    <property type="entry name" value="Putative DNA-binding domain"/>
    <property type="match status" value="1"/>
</dbReference>
<dbReference type="Gene3D" id="3.30.56.10">
    <property type="match status" value="2"/>
</dbReference>
<dbReference type="PANTHER" id="PTHR10947:SF0">
    <property type="entry name" value="PHENYLALANINE--TRNA LIGASE BETA SUBUNIT"/>
    <property type="match status" value="1"/>
</dbReference>
<reference evidence="20 21" key="1">
    <citation type="submission" date="2019-03" db="EMBL/GenBank/DDBJ databases">
        <title>Genomic Encyclopedia of Type Strains, Phase IV (KMG-IV): sequencing the most valuable type-strain genomes for metagenomic binning, comparative biology and taxonomic classification.</title>
        <authorList>
            <person name="Goeker M."/>
        </authorList>
    </citation>
    <scope>NUCLEOTIDE SEQUENCE [LARGE SCALE GENOMIC DNA]</scope>
    <source>
        <strain evidence="20 21">DSM 103792</strain>
    </source>
</reference>
<evidence type="ECO:0000259" key="18">
    <source>
        <dbReference type="PROSITE" id="PS51447"/>
    </source>
</evidence>
<dbReference type="FunFam" id="2.40.50.140:FF:000045">
    <property type="entry name" value="Phenylalanine--tRNA ligase beta subunit"/>
    <property type="match status" value="1"/>
</dbReference>
<dbReference type="InterPro" id="IPR005146">
    <property type="entry name" value="B3/B4_tRNA-bd"/>
</dbReference>
<dbReference type="SUPFAM" id="SSF50249">
    <property type="entry name" value="Nucleic acid-binding proteins"/>
    <property type="match status" value="1"/>
</dbReference>
<evidence type="ECO:0000256" key="10">
    <source>
        <dbReference type="ARBA" id="ARBA00022842"/>
    </source>
</evidence>
<proteinExistence type="inferred from homology"/>
<evidence type="ECO:0000256" key="14">
    <source>
        <dbReference type="ARBA" id="ARBA00049255"/>
    </source>
</evidence>
<dbReference type="FunFam" id="3.50.40.10:FF:000001">
    <property type="entry name" value="Phenylalanine--tRNA ligase beta subunit"/>
    <property type="match status" value="1"/>
</dbReference>
<dbReference type="GO" id="GO:0005524">
    <property type="term" value="F:ATP binding"/>
    <property type="evidence" value="ECO:0007669"/>
    <property type="project" value="UniProtKB-UniRule"/>
</dbReference>
<dbReference type="Pfam" id="PF03483">
    <property type="entry name" value="B3_4"/>
    <property type="match status" value="1"/>
</dbReference>
<evidence type="ECO:0000256" key="2">
    <source>
        <dbReference type="ARBA" id="ARBA00008653"/>
    </source>
</evidence>